<comment type="caution">
    <text evidence="1">The sequence shown here is derived from an EMBL/GenBank/DDBJ whole genome shotgun (WGS) entry which is preliminary data.</text>
</comment>
<dbReference type="Proteomes" id="UP001060085">
    <property type="component" value="Linkage Group LG07"/>
</dbReference>
<gene>
    <name evidence="1" type="ORF">M9H77_30918</name>
</gene>
<evidence type="ECO:0000313" key="2">
    <source>
        <dbReference type="Proteomes" id="UP001060085"/>
    </source>
</evidence>
<proteinExistence type="predicted"/>
<dbReference type="EMBL" id="CM044707">
    <property type="protein sequence ID" value="KAI5653731.1"/>
    <property type="molecule type" value="Genomic_DNA"/>
</dbReference>
<protein>
    <submittedName>
        <fullName evidence="1">Uncharacterized protein</fullName>
    </submittedName>
</protein>
<organism evidence="1 2">
    <name type="scientific">Catharanthus roseus</name>
    <name type="common">Madagascar periwinkle</name>
    <name type="synonym">Vinca rosea</name>
    <dbReference type="NCBI Taxonomy" id="4058"/>
    <lineage>
        <taxon>Eukaryota</taxon>
        <taxon>Viridiplantae</taxon>
        <taxon>Streptophyta</taxon>
        <taxon>Embryophyta</taxon>
        <taxon>Tracheophyta</taxon>
        <taxon>Spermatophyta</taxon>
        <taxon>Magnoliopsida</taxon>
        <taxon>eudicotyledons</taxon>
        <taxon>Gunneridae</taxon>
        <taxon>Pentapetalae</taxon>
        <taxon>asterids</taxon>
        <taxon>lamiids</taxon>
        <taxon>Gentianales</taxon>
        <taxon>Apocynaceae</taxon>
        <taxon>Rauvolfioideae</taxon>
        <taxon>Vinceae</taxon>
        <taxon>Catharanthinae</taxon>
        <taxon>Catharanthus</taxon>
    </lineage>
</organism>
<name>A0ACC0A2I9_CATRO</name>
<evidence type="ECO:0000313" key="1">
    <source>
        <dbReference type="EMBL" id="KAI5653731.1"/>
    </source>
</evidence>
<accession>A0ACC0A2I9</accession>
<sequence length="109" mass="12251">MQKPLVDSRYRADCLWLALVLTLLDFFLFRFAPLAYILSTLALIQSRFSTLIQYNFFATDSAPKFDIAALDLGQYLAAKSVPSATLISFDSGRQTHFCFSPGICPKVLF</sequence>
<keyword evidence="2" id="KW-1185">Reference proteome</keyword>
<reference evidence="2" key="1">
    <citation type="journal article" date="2023" name="Nat. Plants">
        <title>Single-cell RNA sequencing provides a high-resolution roadmap for understanding the multicellular compartmentation of specialized metabolism.</title>
        <authorList>
            <person name="Sun S."/>
            <person name="Shen X."/>
            <person name="Li Y."/>
            <person name="Li Y."/>
            <person name="Wang S."/>
            <person name="Li R."/>
            <person name="Zhang H."/>
            <person name="Shen G."/>
            <person name="Guo B."/>
            <person name="Wei J."/>
            <person name="Xu J."/>
            <person name="St-Pierre B."/>
            <person name="Chen S."/>
            <person name="Sun C."/>
        </authorList>
    </citation>
    <scope>NUCLEOTIDE SEQUENCE [LARGE SCALE GENOMIC DNA]</scope>
</reference>